<keyword evidence="3" id="KW-1185">Reference proteome</keyword>
<protein>
    <submittedName>
        <fullName evidence="2">FecR domain-containing protein</fullName>
    </submittedName>
</protein>
<accession>A0ABW4ZF22</accession>
<dbReference type="Proteomes" id="UP001597389">
    <property type="component" value="Unassembled WGS sequence"/>
</dbReference>
<proteinExistence type="predicted"/>
<dbReference type="InterPro" id="IPR006860">
    <property type="entry name" value="FecR"/>
</dbReference>
<dbReference type="PANTHER" id="PTHR30273:SF2">
    <property type="entry name" value="PROTEIN FECR"/>
    <property type="match status" value="1"/>
</dbReference>
<evidence type="ECO:0000313" key="2">
    <source>
        <dbReference type="EMBL" id="MFD2160111.1"/>
    </source>
</evidence>
<sequence length="506" mass="55801">MKSDWQEWIEKIENKEVTEEELRDFRAALERDPEQMDGYLEALLLETSLDLQGGLNRPERESEGGAARWLKGYWVPLGLAAALAVGYFLPNPVEELEPEVVVVATITDTNEVADGVGLKIGQGLEARRLSIPEGAQLGIAMRAGARLHINGPAEFELVDAQRIALKKGRVQTYAPTYAHGFTIDTDDGKVVDLGTKFVTSTGTSIGTEVHVNEGLVEAEVKGGMQRLSEGQAGILKDGALVKTDFLAHRLEVPLDPILPDSDGDGVSDVIELHYGKDPHDANDTPRLLRMEESFVGYAEGERKDEPYQGYGKIERWAGRGIFRDEGLGYVQGEERLLSKGGGFQTMGVGHVGNALDLPEGFLPSEGVVYLSFLMQQREPKSGGAFGGLILYEGAYKERLFVGDLSPYDAYGSRYNEEAKQDSFEVPSDSAVHLFVVRIDQTRKLTDIFIDPDLSVEEEDMEPVMRYQGAPPFSRITLRSGNGGIHRVDFDEIRVGLSWRSVLPLER</sequence>
<dbReference type="PANTHER" id="PTHR30273">
    <property type="entry name" value="PERIPLASMIC SIGNAL SENSOR AND SIGMA FACTOR ACTIVATOR FECR-RELATED"/>
    <property type="match status" value="1"/>
</dbReference>
<reference evidence="3" key="1">
    <citation type="journal article" date="2019" name="Int. J. Syst. Evol. Microbiol.">
        <title>The Global Catalogue of Microorganisms (GCM) 10K type strain sequencing project: providing services to taxonomists for standard genome sequencing and annotation.</title>
        <authorList>
            <consortium name="The Broad Institute Genomics Platform"/>
            <consortium name="The Broad Institute Genome Sequencing Center for Infectious Disease"/>
            <person name="Wu L."/>
            <person name="Ma J."/>
        </authorList>
    </citation>
    <scope>NUCLEOTIDE SEQUENCE [LARGE SCALE GENOMIC DNA]</scope>
    <source>
        <strain evidence="3">CCUG 57942</strain>
    </source>
</reference>
<organism evidence="2 3">
    <name type="scientific">Rubritalea tangerina</name>
    <dbReference type="NCBI Taxonomy" id="430798"/>
    <lineage>
        <taxon>Bacteria</taxon>
        <taxon>Pseudomonadati</taxon>
        <taxon>Verrucomicrobiota</taxon>
        <taxon>Verrucomicrobiia</taxon>
        <taxon>Verrucomicrobiales</taxon>
        <taxon>Rubritaleaceae</taxon>
        <taxon>Rubritalea</taxon>
    </lineage>
</organism>
<comment type="caution">
    <text evidence="2">The sequence shown here is derived from an EMBL/GenBank/DDBJ whole genome shotgun (WGS) entry which is preliminary data.</text>
</comment>
<dbReference type="RefSeq" id="WP_377088085.1">
    <property type="nucleotide sequence ID" value="NZ_JBHSJL010000014.1"/>
</dbReference>
<dbReference type="EMBL" id="JBHUJB010000072">
    <property type="protein sequence ID" value="MFD2160111.1"/>
    <property type="molecule type" value="Genomic_DNA"/>
</dbReference>
<name>A0ABW4ZF22_9BACT</name>
<evidence type="ECO:0000259" key="1">
    <source>
        <dbReference type="Pfam" id="PF04773"/>
    </source>
</evidence>
<dbReference type="InterPro" id="IPR012373">
    <property type="entry name" value="Ferrdict_sens_TM"/>
</dbReference>
<feature type="domain" description="FecR protein" evidence="1">
    <location>
        <begin position="129"/>
        <end position="217"/>
    </location>
</feature>
<dbReference type="Pfam" id="PF04773">
    <property type="entry name" value="FecR"/>
    <property type="match status" value="1"/>
</dbReference>
<dbReference type="Gene3D" id="2.60.120.1440">
    <property type="match status" value="1"/>
</dbReference>
<evidence type="ECO:0000313" key="3">
    <source>
        <dbReference type="Proteomes" id="UP001597389"/>
    </source>
</evidence>
<gene>
    <name evidence="2" type="ORF">ACFSW8_14495</name>
</gene>